<organism evidence="2 3">
    <name type="scientific">Sistotremastrum niveocremeum HHB9708</name>
    <dbReference type="NCBI Taxonomy" id="1314777"/>
    <lineage>
        <taxon>Eukaryota</taxon>
        <taxon>Fungi</taxon>
        <taxon>Dikarya</taxon>
        <taxon>Basidiomycota</taxon>
        <taxon>Agaricomycotina</taxon>
        <taxon>Agaricomycetes</taxon>
        <taxon>Sistotremastrales</taxon>
        <taxon>Sistotremastraceae</taxon>
        <taxon>Sertulicium</taxon>
        <taxon>Sertulicium niveocremeum</taxon>
    </lineage>
</organism>
<gene>
    <name evidence="2" type="ORF">SISNIDRAFT_471466</name>
</gene>
<accession>A0A164MLL6</accession>
<evidence type="ECO:0000313" key="3">
    <source>
        <dbReference type="Proteomes" id="UP000076722"/>
    </source>
</evidence>
<reference evidence="2 3" key="1">
    <citation type="journal article" date="2016" name="Mol. Biol. Evol.">
        <title>Comparative Genomics of Early-Diverging Mushroom-Forming Fungi Provides Insights into the Origins of Lignocellulose Decay Capabilities.</title>
        <authorList>
            <person name="Nagy L.G."/>
            <person name="Riley R."/>
            <person name="Tritt A."/>
            <person name="Adam C."/>
            <person name="Daum C."/>
            <person name="Floudas D."/>
            <person name="Sun H."/>
            <person name="Yadav J.S."/>
            <person name="Pangilinan J."/>
            <person name="Larsson K.H."/>
            <person name="Matsuura K."/>
            <person name="Barry K."/>
            <person name="Labutti K."/>
            <person name="Kuo R."/>
            <person name="Ohm R.A."/>
            <person name="Bhattacharya S.S."/>
            <person name="Shirouzu T."/>
            <person name="Yoshinaga Y."/>
            <person name="Martin F.M."/>
            <person name="Grigoriev I.V."/>
            <person name="Hibbett D.S."/>
        </authorList>
    </citation>
    <scope>NUCLEOTIDE SEQUENCE [LARGE SCALE GENOMIC DNA]</scope>
    <source>
        <strain evidence="2 3">HHB9708</strain>
    </source>
</reference>
<keyword evidence="3" id="KW-1185">Reference proteome</keyword>
<dbReference type="AlphaFoldDB" id="A0A164MLL6"/>
<proteinExistence type="predicted"/>
<evidence type="ECO:0000313" key="2">
    <source>
        <dbReference type="EMBL" id="KZS86829.1"/>
    </source>
</evidence>
<keyword evidence="1" id="KW-0812">Transmembrane</keyword>
<protein>
    <submittedName>
        <fullName evidence="2">Uncharacterized protein</fullName>
    </submittedName>
</protein>
<dbReference type="Proteomes" id="UP000076722">
    <property type="component" value="Unassembled WGS sequence"/>
</dbReference>
<dbReference type="EMBL" id="KV419466">
    <property type="protein sequence ID" value="KZS86829.1"/>
    <property type="molecule type" value="Genomic_DNA"/>
</dbReference>
<feature type="transmembrane region" description="Helical" evidence="1">
    <location>
        <begin position="23"/>
        <end position="43"/>
    </location>
</feature>
<keyword evidence="1" id="KW-1133">Transmembrane helix</keyword>
<keyword evidence="1" id="KW-0472">Membrane</keyword>
<sequence>MSPPQVLKSPDATELEAAQSTQVFIAAKIFFVLAIANIYLITYPTENLRPSSQGCVLSLNESLLPRLMSMVWFLVTQGSVKGPGRKRSWFHRSMAAHYSGSRVVVPVTLDLLTDTTRLPQSKFKSVYPSHKLGPNGVSIMHQKERMPSHRVVGPINFQQPTSTHTLESERLQTISRKQTLEGRRITCKRQRRLSVIEMIRRRRRLDRAPRNSKSSKITLKINLTKSFSLKSVSQQSAAPILDITSMPQLNERRQRDRCK</sequence>
<evidence type="ECO:0000256" key="1">
    <source>
        <dbReference type="SAM" id="Phobius"/>
    </source>
</evidence>
<name>A0A164MLL6_9AGAM</name>